<proteinExistence type="predicted"/>
<protein>
    <submittedName>
        <fullName evidence="1">Uncharacterized protein</fullName>
    </submittedName>
</protein>
<sequence>MGKIVGYSLFLEIPINYDGLCVFKLIVIESEGEI</sequence>
<dbReference type="AlphaFoldDB" id="A0A285CV05"/>
<accession>A0A285CV05</accession>
<dbReference type="Proteomes" id="UP000219546">
    <property type="component" value="Unassembled WGS sequence"/>
</dbReference>
<evidence type="ECO:0000313" key="1">
    <source>
        <dbReference type="EMBL" id="SNX70868.1"/>
    </source>
</evidence>
<dbReference type="EMBL" id="OAOP01000004">
    <property type="protein sequence ID" value="SNX70868.1"/>
    <property type="molecule type" value="Genomic_DNA"/>
</dbReference>
<organism evidence="1 2">
    <name type="scientific">Bacillus oleivorans</name>
    <dbReference type="NCBI Taxonomy" id="1448271"/>
    <lineage>
        <taxon>Bacteria</taxon>
        <taxon>Bacillati</taxon>
        <taxon>Bacillota</taxon>
        <taxon>Bacilli</taxon>
        <taxon>Bacillales</taxon>
        <taxon>Bacillaceae</taxon>
        <taxon>Bacillus</taxon>
    </lineage>
</organism>
<evidence type="ECO:0000313" key="2">
    <source>
        <dbReference type="Proteomes" id="UP000219546"/>
    </source>
</evidence>
<keyword evidence="2" id="KW-1185">Reference proteome</keyword>
<reference evidence="1 2" key="1">
    <citation type="submission" date="2017-08" db="EMBL/GenBank/DDBJ databases">
        <authorList>
            <person name="de Groot N.N."/>
        </authorList>
    </citation>
    <scope>NUCLEOTIDE SEQUENCE [LARGE SCALE GENOMIC DNA]</scope>
    <source>
        <strain evidence="1 2">JC228</strain>
    </source>
</reference>
<name>A0A285CV05_9BACI</name>
<gene>
    <name evidence="1" type="ORF">SAMN05877753_104407</name>
</gene>